<dbReference type="AlphaFoldDB" id="A0A4Q5M1U3"/>
<dbReference type="GO" id="GO:0006654">
    <property type="term" value="P:phosphatidic acid biosynthetic process"/>
    <property type="evidence" value="ECO:0007669"/>
    <property type="project" value="TreeGrafter"/>
</dbReference>
<sequence>MLSWLSKSIFRLAGWKTIDNLPPDLKKGMFAVAPHATWYDFLVGVGARSDLGKSIKYLGKAELFRPPFGWLFKALGGTPVIRSHSTNFVQQVAETFNRHERLLVAIAPEGTRKNVARLKTGFYYMAHAAKVPIVMVGFDYPKKTVFVEKPFYTSGDFEADMKKYFIPFFNQIEGTKKDWLANYEKGEF</sequence>
<evidence type="ECO:0000313" key="5">
    <source>
        <dbReference type="EMBL" id="RYU95807.1"/>
    </source>
</evidence>
<dbReference type="OrthoDB" id="9796839at2"/>
<dbReference type="Pfam" id="PF01553">
    <property type="entry name" value="Acyltransferase"/>
    <property type="match status" value="1"/>
</dbReference>
<dbReference type="RefSeq" id="WP_130020946.1">
    <property type="nucleotide sequence ID" value="NZ_SEWF01000012.1"/>
</dbReference>
<comment type="caution">
    <text evidence="5">The sequence shown here is derived from an EMBL/GenBank/DDBJ whole genome shotgun (WGS) entry which is preliminary data.</text>
</comment>
<dbReference type="GO" id="GO:0003841">
    <property type="term" value="F:1-acylglycerol-3-phosphate O-acyltransferase activity"/>
    <property type="evidence" value="ECO:0007669"/>
    <property type="project" value="TreeGrafter"/>
</dbReference>
<organism evidence="5 6">
    <name type="scientific">Emticicia agri</name>
    <dbReference type="NCBI Taxonomy" id="2492393"/>
    <lineage>
        <taxon>Bacteria</taxon>
        <taxon>Pseudomonadati</taxon>
        <taxon>Bacteroidota</taxon>
        <taxon>Cytophagia</taxon>
        <taxon>Cytophagales</taxon>
        <taxon>Leadbetterellaceae</taxon>
        <taxon>Emticicia</taxon>
    </lineage>
</organism>
<accession>A0A4Q5M1U3</accession>
<dbReference type="PANTHER" id="PTHR10434">
    <property type="entry name" value="1-ACYL-SN-GLYCEROL-3-PHOSPHATE ACYLTRANSFERASE"/>
    <property type="match status" value="1"/>
</dbReference>
<dbReference type="SUPFAM" id="SSF69593">
    <property type="entry name" value="Glycerol-3-phosphate (1)-acyltransferase"/>
    <property type="match status" value="1"/>
</dbReference>
<keyword evidence="6" id="KW-1185">Reference proteome</keyword>
<gene>
    <name evidence="5" type="ORF">EWM59_10630</name>
</gene>
<dbReference type="Proteomes" id="UP000293162">
    <property type="component" value="Unassembled WGS sequence"/>
</dbReference>
<dbReference type="InterPro" id="IPR002123">
    <property type="entry name" value="Plipid/glycerol_acylTrfase"/>
</dbReference>
<evidence type="ECO:0000259" key="4">
    <source>
        <dbReference type="SMART" id="SM00563"/>
    </source>
</evidence>
<dbReference type="EMBL" id="SEWF01000012">
    <property type="protein sequence ID" value="RYU95807.1"/>
    <property type="molecule type" value="Genomic_DNA"/>
</dbReference>
<proteinExistence type="predicted"/>
<evidence type="ECO:0000256" key="2">
    <source>
        <dbReference type="ARBA" id="ARBA00022679"/>
    </source>
</evidence>
<evidence type="ECO:0000256" key="3">
    <source>
        <dbReference type="ARBA" id="ARBA00023315"/>
    </source>
</evidence>
<feature type="domain" description="Phospholipid/glycerol acyltransferase" evidence="4">
    <location>
        <begin position="29"/>
        <end position="141"/>
    </location>
</feature>
<dbReference type="PANTHER" id="PTHR10434:SF9">
    <property type="entry name" value="PHOSPHOLIPID_GLYCEROL ACYLTRANSFERASE DOMAIN-CONTAINING PROTEIN"/>
    <property type="match status" value="1"/>
</dbReference>
<dbReference type="SMART" id="SM00563">
    <property type="entry name" value="PlsC"/>
    <property type="match status" value="1"/>
</dbReference>
<reference evidence="5 6" key="1">
    <citation type="submission" date="2019-02" db="EMBL/GenBank/DDBJ databases">
        <title>Bacterial novel species Emticicia sp. 17J42-9 isolated from soil.</title>
        <authorList>
            <person name="Jung H.-Y."/>
        </authorList>
    </citation>
    <scope>NUCLEOTIDE SEQUENCE [LARGE SCALE GENOMIC DNA]</scope>
    <source>
        <strain evidence="5 6">17J42-9</strain>
    </source>
</reference>
<comment type="pathway">
    <text evidence="1">Lipid metabolism.</text>
</comment>
<evidence type="ECO:0000256" key="1">
    <source>
        <dbReference type="ARBA" id="ARBA00005189"/>
    </source>
</evidence>
<evidence type="ECO:0000313" key="6">
    <source>
        <dbReference type="Proteomes" id="UP000293162"/>
    </source>
</evidence>
<keyword evidence="2 5" id="KW-0808">Transferase</keyword>
<protein>
    <submittedName>
        <fullName evidence="5">Glycerol acyltransferase</fullName>
    </submittedName>
</protein>
<name>A0A4Q5M1U3_9BACT</name>
<keyword evidence="3 5" id="KW-0012">Acyltransferase</keyword>